<evidence type="ECO:0000256" key="1">
    <source>
        <dbReference type="SAM" id="Phobius"/>
    </source>
</evidence>
<keyword evidence="1" id="KW-0472">Membrane</keyword>
<dbReference type="AlphaFoldDB" id="A0A0E9VPT5"/>
<keyword evidence="1" id="KW-1133">Transmembrane helix</keyword>
<dbReference type="EMBL" id="GBXM01028418">
    <property type="protein sequence ID" value="JAH80159.1"/>
    <property type="molecule type" value="Transcribed_RNA"/>
</dbReference>
<protein>
    <submittedName>
        <fullName evidence="2">Uncharacterized protein</fullName>
    </submittedName>
</protein>
<feature type="transmembrane region" description="Helical" evidence="1">
    <location>
        <begin position="21"/>
        <end position="41"/>
    </location>
</feature>
<name>A0A0E9VPT5_ANGAN</name>
<reference evidence="2" key="2">
    <citation type="journal article" date="2015" name="Fish Shellfish Immunol.">
        <title>Early steps in the European eel (Anguilla anguilla)-Vibrio vulnificus interaction in the gills: Role of the RtxA13 toxin.</title>
        <authorList>
            <person name="Callol A."/>
            <person name="Pajuelo D."/>
            <person name="Ebbesson L."/>
            <person name="Teles M."/>
            <person name="MacKenzie S."/>
            <person name="Amaro C."/>
        </authorList>
    </citation>
    <scope>NUCLEOTIDE SEQUENCE</scope>
</reference>
<organism evidence="2">
    <name type="scientific">Anguilla anguilla</name>
    <name type="common">European freshwater eel</name>
    <name type="synonym">Muraena anguilla</name>
    <dbReference type="NCBI Taxonomy" id="7936"/>
    <lineage>
        <taxon>Eukaryota</taxon>
        <taxon>Metazoa</taxon>
        <taxon>Chordata</taxon>
        <taxon>Craniata</taxon>
        <taxon>Vertebrata</taxon>
        <taxon>Euteleostomi</taxon>
        <taxon>Actinopterygii</taxon>
        <taxon>Neopterygii</taxon>
        <taxon>Teleostei</taxon>
        <taxon>Anguilliformes</taxon>
        <taxon>Anguillidae</taxon>
        <taxon>Anguilla</taxon>
    </lineage>
</organism>
<evidence type="ECO:0000313" key="2">
    <source>
        <dbReference type="EMBL" id="JAH80159.1"/>
    </source>
</evidence>
<reference evidence="2" key="1">
    <citation type="submission" date="2014-11" db="EMBL/GenBank/DDBJ databases">
        <authorList>
            <person name="Amaro Gonzalez C."/>
        </authorList>
    </citation>
    <scope>NUCLEOTIDE SEQUENCE</scope>
</reference>
<sequence>MKSEQQKKYFLGKKKKERTFLHNRRCFSMFGQINWVFFTLWPHTTDPSQN</sequence>
<keyword evidence="1" id="KW-0812">Transmembrane</keyword>
<proteinExistence type="predicted"/>
<accession>A0A0E9VPT5</accession>